<dbReference type="PANTHER" id="PTHR46889">
    <property type="entry name" value="TRANSPOSASE INSF FOR INSERTION SEQUENCE IS3B-RELATED"/>
    <property type="match status" value="1"/>
</dbReference>
<dbReference type="Pfam" id="PF00665">
    <property type="entry name" value="rve"/>
    <property type="match status" value="1"/>
</dbReference>
<protein>
    <recommendedName>
        <fullName evidence="1">Integrase catalytic domain-containing protein</fullName>
    </recommendedName>
</protein>
<dbReference type="InterPro" id="IPR048020">
    <property type="entry name" value="Transpos_IS3"/>
</dbReference>
<dbReference type="InterPro" id="IPR050900">
    <property type="entry name" value="Transposase_IS3/IS150/IS904"/>
</dbReference>
<dbReference type="InterPro" id="IPR025948">
    <property type="entry name" value="HTH-like_dom"/>
</dbReference>
<dbReference type="SUPFAM" id="SSF53098">
    <property type="entry name" value="Ribonuclease H-like"/>
    <property type="match status" value="1"/>
</dbReference>
<dbReference type="GO" id="GO:0003676">
    <property type="term" value="F:nucleic acid binding"/>
    <property type="evidence" value="ECO:0007669"/>
    <property type="project" value="InterPro"/>
</dbReference>
<dbReference type="Pfam" id="PF13276">
    <property type="entry name" value="HTH_21"/>
    <property type="match status" value="1"/>
</dbReference>
<gene>
    <name evidence="2" type="ORF">BEN49_06060</name>
</gene>
<organism evidence="2 3">
    <name type="scientific">Hymenobacter coccineus</name>
    <dbReference type="NCBI Taxonomy" id="1908235"/>
    <lineage>
        <taxon>Bacteria</taxon>
        <taxon>Pseudomonadati</taxon>
        <taxon>Bacteroidota</taxon>
        <taxon>Cytophagia</taxon>
        <taxon>Cytophagales</taxon>
        <taxon>Hymenobacteraceae</taxon>
        <taxon>Hymenobacter</taxon>
    </lineage>
</organism>
<name>A0A1G1TJ52_9BACT</name>
<dbReference type="Pfam" id="PF13333">
    <property type="entry name" value="rve_2"/>
    <property type="match status" value="1"/>
</dbReference>
<dbReference type="NCBIfam" id="NF033516">
    <property type="entry name" value="transpos_IS3"/>
    <property type="match status" value="1"/>
</dbReference>
<dbReference type="GO" id="GO:0015074">
    <property type="term" value="P:DNA integration"/>
    <property type="evidence" value="ECO:0007669"/>
    <property type="project" value="InterPro"/>
</dbReference>
<dbReference type="EMBL" id="MDZA01000110">
    <property type="protein sequence ID" value="OGX90887.1"/>
    <property type="molecule type" value="Genomic_DNA"/>
</dbReference>
<feature type="domain" description="Integrase catalytic" evidence="1">
    <location>
        <begin position="72"/>
        <end position="242"/>
    </location>
</feature>
<dbReference type="PROSITE" id="PS50994">
    <property type="entry name" value="INTEGRASE"/>
    <property type="match status" value="1"/>
</dbReference>
<evidence type="ECO:0000313" key="3">
    <source>
        <dbReference type="Proteomes" id="UP000177506"/>
    </source>
</evidence>
<reference evidence="2 3" key="1">
    <citation type="submission" date="2016-08" db="EMBL/GenBank/DDBJ databases">
        <title>Hymenobacter coccineus sp. nov., Hymenobacter lapidarius sp. nov. and Hymenobacter glacialis sp. nov., isolated from Antarctic soil.</title>
        <authorList>
            <person name="Sedlacek I."/>
            <person name="Kralova S."/>
            <person name="Kyrova K."/>
            <person name="Maslanova I."/>
            <person name="Stankova E."/>
            <person name="Vrbovska V."/>
            <person name="Nemec M."/>
            <person name="Bartak M."/>
            <person name="Svec P."/>
            <person name="Busse H.-J."/>
            <person name="Pantucek R."/>
        </authorList>
    </citation>
    <scope>NUCLEOTIDE SEQUENCE [LARGE SCALE GENOMIC DNA]</scope>
    <source>
        <strain evidence="2 3">CCM 8649</strain>
    </source>
</reference>
<dbReference type="Proteomes" id="UP000177506">
    <property type="component" value="Unassembled WGS sequence"/>
</dbReference>
<accession>A0A1G1TJ52</accession>
<dbReference type="PANTHER" id="PTHR46889:SF4">
    <property type="entry name" value="TRANSPOSASE INSO FOR INSERTION SEQUENCE ELEMENT IS911B-RELATED"/>
    <property type="match status" value="1"/>
</dbReference>
<evidence type="ECO:0000313" key="2">
    <source>
        <dbReference type="EMBL" id="OGX90887.1"/>
    </source>
</evidence>
<sequence>MAAQRVFSTQAGRYGQRRLRAQLRREGHVVGHQRLRGWLSASGLRALYTRASTRPPRTTQADPQAIAAANKLATWPAAAASNQIWVGDITCLALATGHWAYLACWRDAFSRRVVGWHVSESLHTDLILTAFKQAVAVCQPPPGLLVHADRGSQYTSEAFTQLLYLTQAIASLSRPGNPYDNALAGSGWSTLKTELLPRGSCFADLEEARLELAEYLDHYCNTQRLHSALGYCTPLEIELHYLFNLP</sequence>
<dbReference type="InterPro" id="IPR036397">
    <property type="entry name" value="RNaseH_sf"/>
</dbReference>
<proteinExistence type="predicted"/>
<dbReference type="InterPro" id="IPR012337">
    <property type="entry name" value="RNaseH-like_sf"/>
</dbReference>
<evidence type="ECO:0000259" key="1">
    <source>
        <dbReference type="PROSITE" id="PS50994"/>
    </source>
</evidence>
<keyword evidence="3" id="KW-1185">Reference proteome</keyword>
<comment type="caution">
    <text evidence="2">The sequence shown here is derived from an EMBL/GenBank/DDBJ whole genome shotgun (WGS) entry which is preliminary data.</text>
</comment>
<dbReference type="AlphaFoldDB" id="A0A1G1TJ52"/>
<dbReference type="Gene3D" id="3.30.420.10">
    <property type="entry name" value="Ribonuclease H-like superfamily/Ribonuclease H"/>
    <property type="match status" value="1"/>
</dbReference>
<dbReference type="InterPro" id="IPR001584">
    <property type="entry name" value="Integrase_cat-core"/>
</dbReference>